<comment type="similarity">
    <text evidence="1">Belongs to the sigma-70 factor family. ECF subfamily.</text>
</comment>
<dbReference type="InterPro" id="IPR013324">
    <property type="entry name" value="RNA_pol_sigma_r3/r4-like"/>
</dbReference>
<feature type="domain" description="RNA polymerase sigma-70 region 2" evidence="7">
    <location>
        <begin position="25"/>
        <end position="91"/>
    </location>
</feature>
<keyword evidence="2" id="KW-0805">Transcription regulation</keyword>
<comment type="caution">
    <text evidence="8">The sequence shown here is derived from an EMBL/GenBank/DDBJ whole genome shotgun (WGS) entry which is preliminary data.</text>
</comment>
<evidence type="ECO:0000256" key="4">
    <source>
        <dbReference type="ARBA" id="ARBA00023125"/>
    </source>
</evidence>
<protein>
    <submittedName>
        <fullName evidence="8">RNA polymerase sigma factor</fullName>
    </submittedName>
</protein>
<organism evidence="8 9">
    <name type="scientific">Kitasatospora aburaviensis</name>
    <dbReference type="NCBI Taxonomy" id="67265"/>
    <lineage>
        <taxon>Bacteria</taxon>
        <taxon>Bacillati</taxon>
        <taxon>Actinomycetota</taxon>
        <taxon>Actinomycetes</taxon>
        <taxon>Kitasatosporales</taxon>
        <taxon>Streptomycetaceae</taxon>
        <taxon>Kitasatospora</taxon>
    </lineage>
</organism>
<evidence type="ECO:0000313" key="8">
    <source>
        <dbReference type="EMBL" id="MFC5889759.1"/>
    </source>
</evidence>
<dbReference type="Gene3D" id="1.10.10.10">
    <property type="entry name" value="Winged helix-like DNA-binding domain superfamily/Winged helix DNA-binding domain"/>
    <property type="match status" value="1"/>
</dbReference>
<dbReference type="EMBL" id="JBHSOD010000064">
    <property type="protein sequence ID" value="MFC5889759.1"/>
    <property type="molecule type" value="Genomic_DNA"/>
</dbReference>
<dbReference type="Gene3D" id="1.10.1740.10">
    <property type="match status" value="1"/>
</dbReference>
<name>A0ABW1F9G7_9ACTN</name>
<dbReference type="SUPFAM" id="SSF88659">
    <property type="entry name" value="Sigma3 and sigma4 domains of RNA polymerase sigma factors"/>
    <property type="match status" value="1"/>
</dbReference>
<dbReference type="Pfam" id="PF04542">
    <property type="entry name" value="Sigma70_r2"/>
    <property type="match status" value="1"/>
</dbReference>
<evidence type="ECO:0000256" key="2">
    <source>
        <dbReference type="ARBA" id="ARBA00023015"/>
    </source>
</evidence>
<evidence type="ECO:0000313" key="9">
    <source>
        <dbReference type="Proteomes" id="UP001596067"/>
    </source>
</evidence>
<keyword evidence="3" id="KW-0731">Sigma factor</keyword>
<dbReference type="InterPro" id="IPR039425">
    <property type="entry name" value="RNA_pol_sigma-70-like"/>
</dbReference>
<proteinExistence type="inferred from homology"/>
<evidence type="ECO:0000256" key="3">
    <source>
        <dbReference type="ARBA" id="ARBA00023082"/>
    </source>
</evidence>
<dbReference type="InterPro" id="IPR007627">
    <property type="entry name" value="RNA_pol_sigma70_r2"/>
</dbReference>
<evidence type="ECO:0000256" key="5">
    <source>
        <dbReference type="ARBA" id="ARBA00023163"/>
    </source>
</evidence>
<dbReference type="PANTHER" id="PTHR43133:SF8">
    <property type="entry name" value="RNA POLYMERASE SIGMA FACTOR HI_1459-RELATED"/>
    <property type="match status" value="1"/>
</dbReference>
<keyword evidence="9" id="KW-1185">Reference proteome</keyword>
<accession>A0ABW1F9G7</accession>
<dbReference type="SUPFAM" id="SSF88946">
    <property type="entry name" value="Sigma2 domain of RNA polymerase sigma factors"/>
    <property type="match status" value="1"/>
</dbReference>
<evidence type="ECO:0000256" key="6">
    <source>
        <dbReference type="SAM" id="MobiDB-lite"/>
    </source>
</evidence>
<evidence type="ECO:0000259" key="7">
    <source>
        <dbReference type="Pfam" id="PF04542"/>
    </source>
</evidence>
<dbReference type="InterPro" id="IPR036388">
    <property type="entry name" value="WH-like_DNA-bd_sf"/>
</dbReference>
<dbReference type="PANTHER" id="PTHR43133">
    <property type="entry name" value="RNA POLYMERASE ECF-TYPE SIGMA FACTO"/>
    <property type="match status" value="1"/>
</dbReference>
<keyword evidence="5" id="KW-0804">Transcription</keyword>
<dbReference type="NCBIfam" id="TIGR02937">
    <property type="entry name" value="sigma70-ECF"/>
    <property type="match status" value="1"/>
</dbReference>
<dbReference type="InterPro" id="IPR013325">
    <property type="entry name" value="RNA_pol_sigma_r2"/>
</dbReference>
<dbReference type="InterPro" id="IPR014284">
    <property type="entry name" value="RNA_pol_sigma-70_dom"/>
</dbReference>
<dbReference type="Proteomes" id="UP001596067">
    <property type="component" value="Unassembled WGS sequence"/>
</dbReference>
<evidence type="ECO:0000256" key="1">
    <source>
        <dbReference type="ARBA" id="ARBA00010641"/>
    </source>
</evidence>
<feature type="region of interest" description="Disordered" evidence="6">
    <location>
        <begin position="85"/>
        <end position="117"/>
    </location>
</feature>
<gene>
    <name evidence="8" type="ORF">ACFP0N_32805</name>
</gene>
<keyword evidence="4" id="KW-0238">DNA-binding</keyword>
<reference evidence="9" key="1">
    <citation type="journal article" date="2019" name="Int. J. Syst. Evol. Microbiol.">
        <title>The Global Catalogue of Microorganisms (GCM) 10K type strain sequencing project: providing services to taxonomists for standard genome sequencing and annotation.</title>
        <authorList>
            <consortium name="The Broad Institute Genomics Platform"/>
            <consortium name="The Broad Institute Genome Sequencing Center for Infectious Disease"/>
            <person name="Wu L."/>
            <person name="Ma J."/>
        </authorList>
    </citation>
    <scope>NUCLEOTIDE SEQUENCE [LARGE SCALE GENOMIC DNA]</scope>
    <source>
        <strain evidence="9">CGMCC 4.1469</strain>
    </source>
</reference>
<sequence length="224" mass="24799">MKALALHRLVDECLAGNQDSWNQIVDSYTPLIWAIVRGHRLSTADCEDVIQTTWLRVIQHLGQLRDPEKLAHWLSAAARRESLKHIRRSGRSTPADEPEVFDRPEPSENQPEEEALRQETRDEVLLAYCSLSPKCQALLGLLVADPPMSYDEVSATLGMPRGSIGPFRSRCLKHLERAMAVEADRSERARELFDTIKGMGLRAFALESGAGLGTAGGSSRVTVG</sequence>
<dbReference type="RefSeq" id="WP_313766136.1">
    <property type="nucleotide sequence ID" value="NZ_BAAAVH010000054.1"/>
</dbReference>